<dbReference type="AlphaFoldDB" id="A0A4U5PI07"/>
<name>A0A4U5PI07_STECR</name>
<proteinExistence type="predicted"/>
<gene>
    <name evidence="2" type="ORF">L596_010068</name>
</gene>
<feature type="chain" id="PRO_5020309493" description="VWFD domain-containing protein" evidence="1">
    <location>
        <begin position="21"/>
        <end position="275"/>
    </location>
</feature>
<dbReference type="Proteomes" id="UP000298663">
    <property type="component" value="Unassembled WGS sequence"/>
</dbReference>
<protein>
    <recommendedName>
        <fullName evidence="4">VWFD domain-containing protein</fullName>
    </recommendedName>
</protein>
<reference evidence="2 3" key="1">
    <citation type="journal article" date="2015" name="Genome Biol.">
        <title>Comparative genomics of Steinernema reveals deeply conserved gene regulatory networks.</title>
        <authorList>
            <person name="Dillman A.R."/>
            <person name="Macchietto M."/>
            <person name="Porter C.F."/>
            <person name="Rogers A."/>
            <person name="Williams B."/>
            <person name="Antoshechkin I."/>
            <person name="Lee M.M."/>
            <person name="Goodwin Z."/>
            <person name="Lu X."/>
            <person name="Lewis E.E."/>
            <person name="Goodrich-Blair H."/>
            <person name="Stock S.P."/>
            <person name="Adams B.J."/>
            <person name="Sternberg P.W."/>
            <person name="Mortazavi A."/>
        </authorList>
    </citation>
    <scope>NUCLEOTIDE SEQUENCE [LARGE SCALE GENOMIC DNA]</scope>
    <source>
        <strain evidence="2 3">ALL</strain>
    </source>
</reference>
<reference evidence="2 3" key="2">
    <citation type="journal article" date="2019" name="G3 (Bethesda)">
        <title>Hybrid Assembly of the Genome of the Entomopathogenic Nematode Steinernema carpocapsae Identifies the X-Chromosome.</title>
        <authorList>
            <person name="Serra L."/>
            <person name="Macchietto M."/>
            <person name="Macias-Munoz A."/>
            <person name="McGill C.J."/>
            <person name="Rodriguez I.M."/>
            <person name="Rodriguez B."/>
            <person name="Murad R."/>
            <person name="Mortazavi A."/>
        </authorList>
    </citation>
    <scope>NUCLEOTIDE SEQUENCE [LARGE SCALE GENOMIC DNA]</scope>
    <source>
        <strain evidence="2 3">ALL</strain>
    </source>
</reference>
<keyword evidence="3" id="KW-1185">Reference proteome</keyword>
<keyword evidence="1" id="KW-0732">Signal</keyword>
<comment type="caution">
    <text evidence="2">The sequence shown here is derived from an EMBL/GenBank/DDBJ whole genome shotgun (WGS) entry which is preliminary data.</text>
</comment>
<feature type="signal peptide" evidence="1">
    <location>
        <begin position="1"/>
        <end position="20"/>
    </location>
</feature>
<evidence type="ECO:0000256" key="1">
    <source>
        <dbReference type="SAM" id="SignalP"/>
    </source>
</evidence>
<sequence>MWTLKSIFLFLTSISTFTFSIVIDRSTYLPFCTHNQTEELSDNYSLIGYACGRVFVRSFSGHEISGDKSMAKRYLNLYGKVNEQISNTEDCSTLTAARIYVTPEINDGKHGILVLEAKTTREQLEDGDFLYKEGGYLTYLEVEIPFDQVLIYPTVDSHLRVPIGPGHLPKEPMDTLLLDNIVLFHDAVFRLSPNELMGPVPINASGFLNLPIKELKEKMGQILDLAYAKITTKHNVNGPGWQDVENDNGEVVFANYGISVEHRYFNGEFKQRFGR</sequence>
<evidence type="ECO:0008006" key="4">
    <source>
        <dbReference type="Google" id="ProtNLM"/>
    </source>
</evidence>
<evidence type="ECO:0000313" key="2">
    <source>
        <dbReference type="EMBL" id="TKR95981.1"/>
    </source>
</evidence>
<organism evidence="2 3">
    <name type="scientific">Steinernema carpocapsae</name>
    <name type="common">Entomopathogenic nematode</name>
    <dbReference type="NCBI Taxonomy" id="34508"/>
    <lineage>
        <taxon>Eukaryota</taxon>
        <taxon>Metazoa</taxon>
        <taxon>Ecdysozoa</taxon>
        <taxon>Nematoda</taxon>
        <taxon>Chromadorea</taxon>
        <taxon>Rhabditida</taxon>
        <taxon>Tylenchina</taxon>
        <taxon>Panagrolaimomorpha</taxon>
        <taxon>Strongyloidoidea</taxon>
        <taxon>Steinernematidae</taxon>
        <taxon>Steinernema</taxon>
    </lineage>
</organism>
<dbReference type="EMBL" id="AZBU02000002">
    <property type="protein sequence ID" value="TKR95981.1"/>
    <property type="molecule type" value="Genomic_DNA"/>
</dbReference>
<evidence type="ECO:0000313" key="3">
    <source>
        <dbReference type="Proteomes" id="UP000298663"/>
    </source>
</evidence>
<accession>A0A4U5PI07</accession>